<dbReference type="AlphaFoldDB" id="G8TUV6"/>
<evidence type="ECO:0000313" key="2">
    <source>
        <dbReference type="Proteomes" id="UP000005439"/>
    </source>
</evidence>
<protein>
    <submittedName>
        <fullName evidence="1">Uncharacterized protein</fullName>
    </submittedName>
</protein>
<gene>
    <name evidence="1" type="ordered locus">Sulac_2364</name>
</gene>
<keyword evidence="2" id="KW-1185">Reference proteome</keyword>
<reference evidence="1 2" key="2">
    <citation type="journal article" date="2012" name="Stand. Genomic Sci.">
        <title>Complete genome sequence of the moderately thermophilic mineral-sulfide-oxidizing firmicute Sulfobacillus acidophilus type strain (NAL(T)).</title>
        <authorList>
            <person name="Anderson I."/>
            <person name="Chertkov O."/>
            <person name="Chen A."/>
            <person name="Saunders E."/>
            <person name="Lapidus A."/>
            <person name="Nolan M."/>
            <person name="Lucas S."/>
            <person name="Hammon N."/>
            <person name="Deshpande S."/>
            <person name="Cheng J.F."/>
            <person name="Han C."/>
            <person name="Tapia R."/>
            <person name="Goodwin L.A."/>
            <person name="Pitluck S."/>
            <person name="Liolios K."/>
            <person name="Pagani I."/>
            <person name="Ivanova N."/>
            <person name="Mikhailova N."/>
            <person name="Pati A."/>
            <person name="Palaniappan K."/>
            <person name="Land M."/>
            <person name="Pan C."/>
            <person name="Rohde M."/>
            <person name="Pukall R."/>
            <person name="Goker M."/>
            <person name="Detter J.C."/>
            <person name="Woyke T."/>
            <person name="Bristow J."/>
            <person name="Eisen J.A."/>
            <person name="Markowitz V."/>
            <person name="Hugenholtz P."/>
            <person name="Kyrpides N.C."/>
            <person name="Klenk H.P."/>
            <person name="Mavromatis K."/>
        </authorList>
    </citation>
    <scope>NUCLEOTIDE SEQUENCE [LARGE SCALE GENOMIC DNA]</scope>
    <source>
        <strain evidence="2">ATCC 700253 / DSM 10332 / NAL</strain>
    </source>
</reference>
<dbReference type="Proteomes" id="UP000005439">
    <property type="component" value="Chromosome"/>
</dbReference>
<dbReference type="HOGENOM" id="CLU_792075_0_0_9"/>
<dbReference type="EMBL" id="CP003179">
    <property type="protein sequence ID" value="AEW05830.1"/>
    <property type="molecule type" value="Genomic_DNA"/>
</dbReference>
<organism evidence="1 2">
    <name type="scientific">Sulfobacillus acidophilus (strain ATCC 700253 / DSM 10332 / NAL)</name>
    <dbReference type="NCBI Taxonomy" id="679936"/>
    <lineage>
        <taxon>Bacteria</taxon>
        <taxon>Bacillati</taxon>
        <taxon>Bacillota</taxon>
        <taxon>Clostridia</taxon>
        <taxon>Eubacteriales</taxon>
        <taxon>Clostridiales Family XVII. Incertae Sedis</taxon>
        <taxon>Sulfobacillus</taxon>
    </lineage>
</organism>
<dbReference type="PATRIC" id="fig|679936.5.peg.2448"/>
<reference evidence="2" key="1">
    <citation type="submission" date="2011-12" db="EMBL/GenBank/DDBJ databases">
        <title>The complete genome of chromosome of Sulfobacillus acidophilus DSM 10332.</title>
        <authorList>
            <person name="Lucas S."/>
            <person name="Han J."/>
            <person name="Lapidus A."/>
            <person name="Bruce D."/>
            <person name="Goodwin L."/>
            <person name="Pitluck S."/>
            <person name="Peters L."/>
            <person name="Kyrpides N."/>
            <person name="Mavromatis K."/>
            <person name="Ivanova N."/>
            <person name="Mikhailova N."/>
            <person name="Chertkov O."/>
            <person name="Saunders E."/>
            <person name="Detter J.C."/>
            <person name="Tapia R."/>
            <person name="Han C."/>
            <person name="Land M."/>
            <person name="Hauser L."/>
            <person name="Markowitz V."/>
            <person name="Cheng J.-F."/>
            <person name="Hugenholtz P."/>
            <person name="Woyke T."/>
            <person name="Wu D."/>
            <person name="Pukall R."/>
            <person name="Gehrich-Schroeter G."/>
            <person name="Schneider S."/>
            <person name="Klenk H.-P."/>
            <person name="Eisen J.A."/>
        </authorList>
    </citation>
    <scope>NUCLEOTIDE SEQUENCE [LARGE SCALE GENOMIC DNA]</scope>
    <source>
        <strain evidence="2">ATCC 700253 / DSM 10332 / NAL</strain>
    </source>
</reference>
<sequence>MRFSELVEVIATLYREFPVIPVSVSSAPGVDVMPLFHQVRQHLTSDARTHWGLLYLNRNASSDDAYLYHPVSGYTPAPFPDRPAVLAGRLPVYGILVIERSDPRLPNLLRTRHLGSHRLADQWVIGIEGQPPELDTLSLTLDWTMADWLSTIDGPADFLDFMARERPEWPEPRLGDRPLTPQRLRWAGQVRKRGLFHDDRLWFPVLAGLLSPALAQAFLSDRQHQEEELAQLILFHWDEFAPVWETLLVQENYLAIEKFVESVIHVFQRSAVRTPGELPAHWTAWLIGLPGPLRQKTVNSLRQLADNYPDSGLARYFQSTEGLRLLHQVAEDKPSTRLKPRWHRPPGYAK</sequence>
<dbReference type="KEGG" id="sap:Sulac_2364"/>
<evidence type="ECO:0000313" key="1">
    <source>
        <dbReference type="EMBL" id="AEW05830.1"/>
    </source>
</evidence>
<accession>G8TUV6</accession>
<name>G8TUV6_SULAD</name>
<proteinExistence type="predicted"/>
<dbReference type="STRING" id="679936.Sulac_2364"/>